<keyword evidence="2" id="KW-1185">Reference proteome</keyword>
<protein>
    <submittedName>
        <fullName evidence="1">Uncharacterized protein</fullName>
    </submittedName>
</protein>
<evidence type="ECO:0000313" key="1">
    <source>
        <dbReference type="EMBL" id="MDV2080827.1"/>
    </source>
</evidence>
<proteinExistence type="predicted"/>
<name>A0ABU3W2Q6_9GAMM</name>
<dbReference type="EMBL" id="JAWIIJ010000020">
    <property type="protein sequence ID" value="MDV2080827.1"/>
    <property type="molecule type" value="Genomic_DNA"/>
</dbReference>
<accession>A0ABU3W2Q6</accession>
<dbReference type="RefSeq" id="WP_316975181.1">
    <property type="nucleotide sequence ID" value="NZ_JAWIIJ010000020.1"/>
</dbReference>
<reference evidence="1 2" key="1">
    <citation type="submission" date="2023-10" db="EMBL/GenBank/DDBJ databases">
        <title>Characteristics and mechanism of a salt-tolerant marine origin heterotrophic nitrifying- aerobic denitrifying bacteria Marinobacter xestospongiae HN1.</title>
        <authorList>
            <person name="Qi R."/>
        </authorList>
    </citation>
    <scope>NUCLEOTIDE SEQUENCE [LARGE SCALE GENOMIC DNA]</scope>
    <source>
        <strain evidence="1 2">HN1</strain>
    </source>
</reference>
<evidence type="ECO:0000313" key="2">
    <source>
        <dbReference type="Proteomes" id="UP001269819"/>
    </source>
</evidence>
<gene>
    <name evidence="1" type="ORF">RYS15_19240</name>
</gene>
<comment type="caution">
    <text evidence="1">The sequence shown here is derived from an EMBL/GenBank/DDBJ whole genome shotgun (WGS) entry which is preliminary data.</text>
</comment>
<organism evidence="1 2">
    <name type="scientific">Marinobacter xestospongiae</name>
    <dbReference type="NCBI Taxonomy" id="994319"/>
    <lineage>
        <taxon>Bacteria</taxon>
        <taxon>Pseudomonadati</taxon>
        <taxon>Pseudomonadota</taxon>
        <taxon>Gammaproteobacteria</taxon>
        <taxon>Pseudomonadales</taxon>
        <taxon>Marinobacteraceae</taxon>
        <taxon>Marinobacter</taxon>
    </lineage>
</organism>
<sequence>MTLRFLNLAHAQLHYGAYRRLTSQPTSPLPSGRTTPLPGRLPGRVVWLRPQVR</sequence>
<dbReference type="Proteomes" id="UP001269819">
    <property type="component" value="Unassembled WGS sequence"/>
</dbReference>